<evidence type="ECO:0000313" key="2">
    <source>
        <dbReference type="EMBL" id="MCP2012321.1"/>
    </source>
</evidence>
<dbReference type="EMBL" id="JAHTGR010000022">
    <property type="protein sequence ID" value="MBV6324930.1"/>
    <property type="molecule type" value="Genomic_DNA"/>
</dbReference>
<comment type="caution">
    <text evidence="1">The sequence shown here is derived from an EMBL/GenBank/DDBJ whole genome shotgun (WGS) entry which is preliminary data.</text>
</comment>
<gene>
    <name evidence="1" type="ORF">KVP70_28825</name>
    <name evidence="2" type="ORF">L1274_006082</name>
</gene>
<sequence>MQLMMTPIPRRGLLPLALLALLLGLLAGCGATRALFGPSMASPGWKTLTLRAADDANGNSALAVDVVLVKDPAVLDALLAMPASKWFTSRAELQRTFPEALTVYPYELVPAQTIKLNDKKWGDQKAWAALVFAGYANAGEHRARLLLNASGYVVQLNAQGFVASEPKPGAAQ</sequence>
<evidence type="ECO:0000313" key="4">
    <source>
        <dbReference type="Proteomes" id="UP001162889"/>
    </source>
</evidence>
<reference evidence="1" key="1">
    <citation type="submission" date="2021-07" db="EMBL/GenBank/DDBJ databases">
        <title>Characterization of violacein-producing bacteria and related species.</title>
        <authorList>
            <person name="Wilson H.S."/>
            <person name="De Leon M.E."/>
        </authorList>
    </citation>
    <scope>NUCLEOTIDE SEQUENCE</scope>
    <source>
        <strain evidence="1">HSC-15S17</strain>
    </source>
</reference>
<dbReference type="Proteomes" id="UP001162889">
    <property type="component" value="Unassembled WGS sequence"/>
</dbReference>
<dbReference type="RefSeq" id="WP_217945829.1">
    <property type="nucleotide sequence ID" value="NZ_JAHTGR010000022.1"/>
</dbReference>
<organism evidence="1 3">
    <name type="scientific">Duganella violaceipulchra</name>
    <dbReference type="NCBI Taxonomy" id="2849652"/>
    <lineage>
        <taxon>Bacteria</taxon>
        <taxon>Pseudomonadati</taxon>
        <taxon>Pseudomonadota</taxon>
        <taxon>Betaproteobacteria</taxon>
        <taxon>Burkholderiales</taxon>
        <taxon>Oxalobacteraceae</taxon>
        <taxon>Telluria group</taxon>
        <taxon>Duganella</taxon>
    </lineage>
</organism>
<accession>A0AA41HCM0</accession>
<evidence type="ECO:0000313" key="3">
    <source>
        <dbReference type="Proteomes" id="UP001155901"/>
    </source>
</evidence>
<name>A0AA41HCM0_9BURK</name>
<reference evidence="2" key="2">
    <citation type="submission" date="2022-03" db="EMBL/GenBank/DDBJ databases">
        <title>Genome Encyclopedia of Bacteria and Archaea VI: Functional Genomics of Type Strains.</title>
        <authorList>
            <person name="Whitman W."/>
        </authorList>
    </citation>
    <scope>NUCLEOTIDE SEQUENCE</scope>
    <source>
        <strain evidence="2">HSC-15S17</strain>
    </source>
</reference>
<keyword evidence="4" id="KW-1185">Reference proteome</keyword>
<dbReference type="Proteomes" id="UP001155901">
    <property type="component" value="Unassembled WGS sequence"/>
</dbReference>
<dbReference type="AlphaFoldDB" id="A0AA41HCM0"/>
<dbReference type="EMBL" id="JALJZU010000017">
    <property type="protein sequence ID" value="MCP2012321.1"/>
    <property type="molecule type" value="Genomic_DNA"/>
</dbReference>
<evidence type="ECO:0000313" key="1">
    <source>
        <dbReference type="EMBL" id="MBV6324930.1"/>
    </source>
</evidence>
<protein>
    <submittedName>
        <fullName evidence="2">Type VI secretion system protein</fullName>
    </submittedName>
</protein>
<proteinExistence type="predicted"/>